<organism evidence="2 3">
    <name type="scientific">Vibrio phage ValKK3</name>
    <dbReference type="NCBI Taxonomy" id="1610855"/>
    <lineage>
        <taxon>Viruses</taxon>
        <taxon>Duplodnaviria</taxon>
        <taxon>Heunggongvirae</taxon>
        <taxon>Uroviricota</taxon>
        <taxon>Caudoviricetes</taxon>
        <taxon>Pantevenvirales</taxon>
        <taxon>Straboviridae</taxon>
        <taxon>Schizotequatrovirus</taxon>
        <taxon>Schizotequatrovirus valkk3</taxon>
    </lineage>
</organism>
<dbReference type="Proteomes" id="UP000202888">
    <property type="component" value="Segment"/>
</dbReference>
<keyword evidence="1" id="KW-0175">Coiled coil</keyword>
<sequence>MVVNGDYLMRIVELEAQMKALQKEIDEERDKCRHTRVTYTNGSDGGMNWRDVRCIDCKTVHRFYSHVDILNYHMQREIGSDLSIEEEKYKIYLQVKAAIDGEPVPPYPY</sequence>
<evidence type="ECO:0000313" key="3">
    <source>
        <dbReference type="Proteomes" id="UP000202888"/>
    </source>
</evidence>
<name>A0A0D4DBF9_9CAUD</name>
<feature type="coiled-coil region" evidence="1">
    <location>
        <begin position="4"/>
        <end position="38"/>
    </location>
</feature>
<dbReference type="EMBL" id="KP671755">
    <property type="protein sequence ID" value="AJT60903.1"/>
    <property type="molecule type" value="Genomic_DNA"/>
</dbReference>
<protein>
    <submittedName>
        <fullName evidence="2">Uncharacterized protein</fullName>
    </submittedName>
</protein>
<accession>A0A0D4DBF9</accession>
<evidence type="ECO:0000313" key="2">
    <source>
        <dbReference type="EMBL" id="AJT60903.1"/>
    </source>
</evidence>
<dbReference type="OrthoDB" id="22945at10239"/>
<reference evidence="2 3" key="1">
    <citation type="journal article" date="2016" name="Genom Data">
        <title>Complete genome sequence of a giant Vibrio phage ValKK3 infecting Vibrio alginolyticus.</title>
        <authorList>
            <person name="Lal T.M."/>
            <person name="Sano M."/>
            <person name="Hatai K."/>
            <person name="Ransangan J."/>
        </authorList>
    </citation>
    <scope>NUCLEOTIDE SEQUENCE [LARGE SCALE GENOMIC DNA]</scope>
</reference>
<dbReference type="RefSeq" id="YP_009201165.1">
    <property type="nucleotide sequence ID" value="NC_028829.1"/>
</dbReference>
<proteinExistence type="predicted"/>
<dbReference type="KEGG" id="vg:26628388"/>
<evidence type="ECO:0000256" key="1">
    <source>
        <dbReference type="SAM" id="Coils"/>
    </source>
</evidence>
<dbReference type="GeneID" id="26628388"/>
<keyword evidence="3" id="KW-1185">Reference proteome</keyword>